<dbReference type="InterPro" id="IPR036224">
    <property type="entry name" value="GINS_bundle-like_dom_sf"/>
</dbReference>
<evidence type="ECO:0000256" key="4">
    <source>
        <dbReference type="ARBA" id="ARBA00022705"/>
    </source>
</evidence>
<feature type="domain" description="DNA replication complex GINS protein SLD5 C-terminal" evidence="8">
    <location>
        <begin position="187"/>
        <end position="239"/>
    </location>
</feature>
<proteinExistence type="inferred from homology"/>
<dbReference type="SUPFAM" id="SSF160059">
    <property type="entry name" value="PriA/YqbF domain"/>
    <property type="match status" value="1"/>
</dbReference>
<dbReference type="Pfam" id="PF05916">
    <property type="entry name" value="Sld5"/>
    <property type="match status" value="1"/>
</dbReference>
<evidence type="ECO:0000313" key="10">
    <source>
        <dbReference type="Proteomes" id="UP000037751"/>
    </source>
</evidence>
<sequence length="239" mass="27297">MSHARYALSEDEDERIVTRQAVKEEPVTRITDERPAIVQLSHAWLNERGSPELQPWPAEIVDTVLDQLQQQQSILDSLMSDTSTSEEEHFRLNLVQLDAERSKWLLRSFLRTRLEKLEKYASHLVTNRSEQTRLSPMELGYVKRYDQLLSDHFQNAVLQYLPEPMRSLNDPPPGGSLSNVGSMIVSPQLDSPVFIYCRDDGGSIVLPDGESLALLPGSIHLLPYRAIRAVLEQRRVELL</sequence>
<evidence type="ECO:0000256" key="3">
    <source>
        <dbReference type="ARBA" id="ARBA00014804"/>
    </source>
</evidence>
<dbReference type="PANTHER" id="PTHR21206:SF0">
    <property type="entry name" value="DNA REPLICATION COMPLEX GINS PROTEIN SLD5"/>
    <property type="match status" value="1"/>
</dbReference>
<evidence type="ECO:0000313" key="9">
    <source>
        <dbReference type="EMBL" id="KOS15067.1"/>
    </source>
</evidence>
<evidence type="ECO:0000256" key="6">
    <source>
        <dbReference type="PIRNR" id="PIRNR007764"/>
    </source>
</evidence>
<dbReference type="EMBL" id="LGAV01000003">
    <property type="protein sequence ID" value="KOS15067.1"/>
    <property type="molecule type" value="Genomic_DNA"/>
</dbReference>
<organism evidence="9 10">
    <name type="scientific">Malassezia pachydermatis</name>
    <dbReference type="NCBI Taxonomy" id="77020"/>
    <lineage>
        <taxon>Eukaryota</taxon>
        <taxon>Fungi</taxon>
        <taxon>Dikarya</taxon>
        <taxon>Basidiomycota</taxon>
        <taxon>Ustilaginomycotina</taxon>
        <taxon>Malasseziomycetes</taxon>
        <taxon>Malasseziales</taxon>
        <taxon>Malasseziaceae</taxon>
        <taxon>Malassezia</taxon>
    </lineage>
</organism>
<evidence type="ECO:0000259" key="8">
    <source>
        <dbReference type="Pfam" id="PF16922"/>
    </source>
</evidence>
<keyword evidence="4 6" id="KW-0235">DNA replication</keyword>
<comment type="similarity">
    <text evidence="2 6">Belongs to the GINS4/SLD5 family.</text>
</comment>
<comment type="function">
    <text evidence="6">The GINS complex plays an essential role in the initiation of DNA replication.</text>
</comment>
<evidence type="ECO:0000256" key="2">
    <source>
        <dbReference type="ARBA" id="ARBA00008187"/>
    </source>
</evidence>
<dbReference type="GeneID" id="28727386"/>
<dbReference type="Gene3D" id="1.20.58.1030">
    <property type="match status" value="1"/>
</dbReference>
<protein>
    <recommendedName>
        <fullName evidence="3 6">DNA replication complex GINS protein SLD5</fullName>
    </recommendedName>
</protein>
<dbReference type="GO" id="GO:0000811">
    <property type="term" value="C:GINS complex"/>
    <property type="evidence" value="ECO:0007669"/>
    <property type="project" value="UniProtKB-UniRule"/>
</dbReference>
<evidence type="ECO:0000256" key="5">
    <source>
        <dbReference type="ARBA" id="ARBA00023242"/>
    </source>
</evidence>
<reference evidence="9 10" key="1">
    <citation type="submission" date="2015-07" db="EMBL/GenBank/DDBJ databases">
        <title>Draft Genome Sequence of Malassezia furfur CBS1878 and Malassezia pachydermatis CBS1879.</title>
        <authorList>
            <person name="Triana S."/>
            <person name="Ohm R."/>
            <person name="Gonzalez A."/>
            <person name="DeCock H."/>
            <person name="Restrepo S."/>
            <person name="Celis A."/>
        </authorList>
    </citation>
    <scope>NUCLEOTIDE SEQUENCE [LARGE SCALE GENOMIC DNA]</scope>
    <source>
        <strain evidence="9 10">CBS 1879</strain>
    </source>
</reference>
<dbReference type="RefSeq" id="XP_017992699.1">
    <property type="nucleotide sequence ID" value="XM_018135511.1"/>
</dbReference>
<dbReference type="Gene3D" id="3.40.5.60">
    <property type="match status" value="1"/>
</dbReference>
<dbReference type="Proteomes" id="UP000037751">
    <property type="component" value="Unassembled WGS sequence"/>
</dbReference>
<dbReference type="SUPFAM" id="SSF158573">
    <property type="entry name" value="GINS helical bundle-like"/>
    <property type="match status" value="1"/>
</dbReference>
<dbReference type="STRING" id="77020.A0A0M8MR01"/>
<dbReference type="GO" id="GO:0006261">
    <property type="term" value="P:DNA-templated DNA replication"/>
    <property type="evidence" value="ECO:0007669"/>
    <property type="project" value="InterPro"/>
</dbReference>
<gene>
    <name evidence="9" type="ORF">Malapachy_0999</name>
</gene>
<dbReference type="AlphaFoldDB" id="A0A0M8MR01"/>
<dbReference type="InterPro" id="IPR038749">
    <property type="entry name" value="Sld5_GINS_A"/>
</dbReference>
<dbReference type="InterPro" id="IPR008591">
    <property type="entry name" value="GINS_Sld5"/>
</dbReference>
<dbReference type="OrthoDB" id="338231at2759"/>
<dbReference type="CDD" id="cd21692">
    <property type="entry name" value="GINS_B_Sld5"/>
    <property type="match status" value="1"/>
</dbReference>
<evidence type="ECO:0000256" key="1">
    <source>
        <dbReference type="ARBA" id="ARBA00004123"/>
    </source>
</evidence>
<name>A0A0M8MR01_9BASI</name>
<dbReference type="PANTHER" id="PTHR21206">
    <property type="entry name" value="SLD5 PROTEIN"/>
    <property type="match status" value="1"/>
</dbReference>
<dbReference type="InterPro" id="IPR031633">
    <property type="entry name" value="SLD5_C"/>
</dbReference>
<accession>A0A0M8MR01</accession>
<comment type="caution">
    <text evidence="9">The sequence shown here is derived from an EMBL/GenBank/DDBJ whole genome shotgun (WGS) entry which is preliminary data.</text>
</comment>
<keyword evidence="10" id="KW-1185">Reference proteome</keyword>
<dbReference type="GO" id="GO:0000727">
    <property type="term" value="P:double-strand break repair via break-induced replication"/>
    <property type="evidence" value="ECO:0007669"/>
    <property type="project" value="TreeGrafter"/>
</dbReference>
<dbReference type="VEuPathDB" id="FungiDB:Malapachy_0999"/>
<keyword evidence="5 6" id="KW-0539">Nucleus</keyword>
<dbReference type="CDD" id="cd11711">
    <property type="entry name" value="GINS_A_Sld5"/>
    <property type="match status" value="1"/>
</dbReference>
<dbReference type="InterPro" id="IPR021151">
    <property type="entry name" value="GINS_A"/>
</dbReference>
<dbReference type="PIRSF" id="PIRSF007764">
    <property type="entry name" value="Sld5"/>
    <property type="match status" value="1"/>
</dbReference>
<feature type="domain" description="GINS subunit" evidence="7">
    <location>
        <begin position="78"/>
        <end position="155"/>
    </location>
</feature>
<dbReference type="Pfam" id="PF16922">
    <property type="entry name" value="SLD5_C"/>
    <property type="match status" value="1"/>
</dbReference>
<evidence type="ECO:0000259" key="7">
    <source>
        <dbReference type="Pfam" id="PF05916"/>
    </source>
</evidence>
<comment type="subcellular location">
    <subcellularLocation>
        <location evidence="1 6">Nucleus</location>
    </subcellularLocation>
</comment>